<accession>A0AAU0ME36</accession>
<keyword evidence="1" id="KW-0472">Membrane</keyword>
<dbReference type="EMBL" id="CP137080">
    <property type="protein sequence ID" value="WOQ68502.1"/>
    <property type="molecule type" value="Genomic_DNA"/>
</dbReference>
<dbReference type="Proteomes" id="UP001329313">
    <property type="component" value="Chromosome"/>
</dbReference>
<dbReference type="RefSeq" id="WP_330169669.1">
    <property type="nucleotide sequence ID" value="NZ_CP137080.1"/>
</dbReference>
<dbReference type="InterPro" id="IPR029787">
    <property type="entry name" value="Nucleotide_cyclase"/>
</dbReference>
<dbReference type="SUPFAM" id="SSF55073">
    <property type="entry name" value="Nucleotide cyclase"/>
    <property type="match status" value="1"/>
</dbReference>
<protein>
    <recommendedName>
        <fullName evidence="2">GGDEF domain-containing protein</fullName>
    </recommendedName>
</protein>
<name>A0AAU0ME36_9MICO</name>
<feature type="transmembrane region" description="Helical" evidence="1">
    <location>
        <begin position="97"/>
        <end position="117"/>
    </location>
</feature>
<keyword evidence="4" id="KW-1185">Reference proteome</keyword>
<evidence type="ECO:0000313" key="4">
    <source>
        <dbReference type="Proteomes" id="UP001329313"/>
    </source>
</evidence>
<feature type="transmembrane region" description="Helical" evidence="1">
    <location>
        <begin position="189"/>
        <end position="209"/>
    </location>
</feature>
<organism evidence="3 4">
    <name type="scientific">Microbacterium limosum</name>
    <dbReference type="NCBI Taxonomy" id="3079935"/>
    <lineage>
        <taxon>Bacteria</taxon>
        <taxon>Bacillati</taxon>
        <taxon>Actinomycetota</taxon>
        <taxon>Actinomycetes</taxon>
        <taxon>Micrococcales</taxon>
        <taxon>Microbacteriaceae</taxon>
        <taxon>Microbacterium</taxon>
    </lineage>
</organism>
<dbReference type="InterPro" id="IPR043128">
    <property type="entry name" value="Rev_trsase/Diguanyl_cyclase"/>
</dbReference>
<evidence type="ECO:0000313" key="3">
    <source>
        <dbReference type="EMBL" id="WOQ68502.1"/>
    </source>
</evidence>
<dbReference type="InterPro" id="IPR000160">
    <property type="entry name" value="GGDEF_dom"/>
</dbReference>
<dbReference type="PROSITE" id="PS50887">
    <property type="entry name" value="GGDEF"/>
    <property type="match status" value="1"/>
</dbReference>
<evidence type="ECO:0000256" key="1">
    <source>
        <dbReference type="SAM" id="Phobius"/>
    </source>
</evidence>
<dbReference type="KEGG" id="mliy:RYJ27_07080"/>
<feature type="transmembrane region" description="Helical" evidence="1">
    <location>
        <begin position="39"/>
        <end position="59"/>
    </location>
</feature>
<keyword evidence="1" id="KW-0812">Transmembrane</keyword>
<feature type="transmembrane region" description="Helical" evidence="1">
    <location>
        <begin position="65"/>
        <end position="85"/>
    </location>
</feature>
<feature type="domain" description="GGDEF" evidence="2">
    <location>
        <begin position="258"/>
        <end position="390"/>
    </location>
</feature>
<sequence>MSGLDLFSISVMTAVVVLSAGAVYLVETLLRRDDGAGRIWALAYIAGILTTVNYLAWAASPDESAWLATGIGNASFVASAGIMWLGCRRFNGRTVMVPAALVAAASLLAFALVAVAGAEGGDWAGALAVYIPIAAFTLLGAVESRRGTMATLSVSWPLTVVLAIESLFFLARSIAFVAVGPEDPFFTDWFGSIAMAFVTVVLIVVAVVATSVMRAACPSPTGTPRSRTLALKSDGVLDSGSFRVVLTGILDRARHNGDRYALIAMRIDDIPNIATAFGPGEAQALVHEWRSSVVRHAPTQAVVGQASETEIVLGMVPVSAGEARRVAARLHRHLLDDFVSLGSPVIPVLGVGVALTDGIGYDAERLLQVADRAALRSASSPDASVIVVDMA</sequence>
<proteinExistence type="predicted"/>
<dbReference type="Gene3D" id="3.30.70.270">
    <property type="match status" value="1"/>
</dbReference>
<feature type="transmembrane region" description="Helical" evidence="1">
    <location>
        <begin position="6"/>
        <end position="27"/>
    </location>
</feature>
<dbReference type="SMART" id="SM00267">
    <property type="entry name" value="GGDEF"/>
    <property type="match status" value="1"/>
</dbReference>
<keyword evidence="1" id="KW-1133">Transmembrane helix</keyword>
<feature type="transmembrane region" description="Helical" evidence="1">
    <location>
        <begin position="123"/>
        <end position="142"/>
    </location>
</feature>
<evidence type="ECO:0000259" key="2">
    <source>
        <dbReference type="PROSITE" id="PS50887"/>
    </source>
</evidence>
<dbReference type="AlphaFoldDB" id="A0AAU0ME36"/>
<gene>
    <name evidence="3" type="ORF">RYJ27_07080</name>
</gene>
<reference evidence="3 4" key="1">
    <citation type="submission" date="2023-10" db="EMBL/GenBank/DDBJ databases">
        <title>Y20.</title>
        <authorList>
            <person name="Zhang G."/>
            <person name="Ding Y."/>
        </authorList>
    </citation>
    <scope>NUCLEOTIDE SEQUENCE [LARGE SCALE GENOMIC DNA]</scope>
    <source>
        <strain evidence="3 4">Y20</strain>
    </source>
</reference>
<feature type="transmembrane region" description="Helical" evidence="1">
    <location>
        <begin position="154"/>
        <end position="177"/>
    </location>
</feature>